<reference evidence="1 2" key="1">
    <citation type="journal article" date="2015" name="Nature">
        <title>rRNA introns, odd ribosomes, and small enigmatic genomes across a large radiation of phyla.</title>
        <authorList>
            <person name="Brown C.T."/>
            <person name="Hug L.A."/>
            <person name="Thomas B.C."/>
            <person name="Sharon I."/>
            <person name="Castelle C.J."/>
            <person name="Singh A."/>
            <person name="Wilkins M.J."/>
            <person name="Williams K.H."/>
            <person name="Banfield J.F."/>
        </authorList>
    </citation>
    <scope>NUCLEOTIDE SEQUENCE [LARGE SCALE GENOMIC DNA]</scope>
</reference>
<gene>
    <name evidence="1" type="ORF">UU14_C0004G0032</name>
</gene>
<evidence type="ECO:0000313" key="2">
    <source>
        <dbReference type="Proteomes" id="UP000034664"/>
    </source>
</evidence>
<protein>
    <submittedName>
        <fullName evidence="1">Uncharacterized protein</fullName>
    </submittedName>
</protein>
<dbReference type="Proteomes" id="UP000034664">
    <property type="component" value="Unassembled WGS sequence"/>
</dbReference>
<comment type="caution">
    <text evidence="1">The sequence shown here is derived from an EMBL/GenBank/DDBJ whole genome shotgun (WGS) entry which is preliminary data.</text>
</comment>
<dbReference type="EMBL" id="LBZM01000004">
    <property type="protein sequence ID" value="KKR72601.1"/>
    <property type="molecule type" value="Genomic_DNA"/>
</dbReference>
<sequence>MTSIDNANRFNEAISKAVNNIYGDGVRPENTEFAGWNPIYTGALTVLAETGELSAADVARVDPQVTVFKRSS</sequence>
<organism evidence="1 2">
    <name type="scientific">Candidatus Roizmanbacteria bacterium GW2011_GWB1_40_7</name>
    <dbReference type="NCBI Taxonomy" id="1618482"/>
    <lineage>
        <taxon>Bacteria</taxon>
        <taxon>Candidatus Roizmaniibacteriota</taxon>
    </lineage>
</organism>
<name>A0A0G0TCS3_9BACT</name>
<accession>A0A0G0TCS3</accession>
<dbReference type="AlphaFoldDB" id="A0A0G0TCS3"/>
<proteinExistence type="predicted"/>
<evidence type="ECO:0000313" key="1">
    <source>
        <dbReference type="EMBL" id="KKR72601.1"/>
    </source>
</evidence>